<dbReference type="CDD" id="cd02209">
    <property type="entry name" value="cupin_XRE_C"/>
    <property type="match status" value="1"/>
</dbReference>
<dbReference type="InterPro" id="IPR010982">
    <property type="entry name" value="Lambda_DNA-bd_dom_sf"/>
</dbReference>
<dbReference type="InterPro" id="IPR011051">
    <property type="entry name" value="RmlC_Cupin_sf"/>
</dbReference>
<dbReference type="InterPro" id="IPR001387">
    <property type="entry name" value="Cro/C1-type_HTH"/>
</dbReference>
<dbReference type="EMBL" id="SGXF01000001">
    <property type="protein sequence ID" value="RZT02490.1"/>
    <property type="molecule type" value="Genomic_DNA"/>
</dbReference>
<dbReference type="GO" id="GO:0003700">
    <property type="term" value="F:DNA-binding transcription factor activity"/>
    <property type="evidence" value="ECO:0007669"/>
    <property type="project" value="TreeGrafter"/>
</dbReference>
<dbReference type="InterPro" id="IPR050807">
    <property type="entry name" value="TransReg_Diox_bact_type"/>
</dbReference>
<dbReference type="CDD" id="cd00093">
    <property type="entry name" value="HTH_XRE"/>
    <property type="match status" value="1"/>
</dbReference>
<dbReference type="InterPro" id="IPR014710">
    <property type="entry name" value="RmlC-like_jellyroll"/>
</dbReference>
<dbReference type="Proteomes" id="UP000292927">
    <property type="component" value="Unassembled WGS sequence"/>
</dbReference>
<dbReference type="PROSITE" id="PS50943">
    <property type="entry name" value="HTH_CROC1"/>
    <property type="match status" value="1"/>
</dbReference>
<evidence type="ECO:0000259" key="2">
    <source>
        <dbReference type="PROSITE" id="PS50943"/>
    </source>
</evidence>
<dbReference type="PANTHER" id="PTHR46797:SF2">
    <property type="entry name" value="TRANSCRIPTIONAL REGULATOR"/>
    <property type="match status" value="1"/>
</dbReference>
<dbReference type="Pfam" id="PF07883">
    <property type="entry name" value="Cupin_2"/>
    <property type="match status" value="1"/>
</dbReference>
<keyword evidence="4" id="KW-1185">Reference proteome</keyword>
<name>A0A4Q7PT51_9FIRM</name>
<proteinExistence type="predicted"/>
<evidence type="ECO:0000313" key="4">
    <source>
        <dbReference type="Proteomes" id="UP000292927"/>
    </source>
</evidence>
<protein>
    <submittedName>
        <fullName evidence="3">XRE family transcriptional regulator</fullName>
    </submittedName>
</protein>
<dbReference type="SMART" id="SM00530">
    <property type="entry name" value="HTH_XRE"/>
    <property type="match status" value="1"/>
</dbReference>
<dbReference type="GO" id="GO:0003677">
    <property type="term" value="F:DNA binding"/>
    <property type="evidence" value="ECO:0007669"/>
    <property type="project" value="UniProtKB-KW"/>
</dbReference>
<dbReference type="AlphaFoldDB" id="A0A4Q7PT51"/>
<evidence type="ECO:0000256" key="1">
    <source>
        <dbReference type="ARBA" id="ARBA00023125"/>
    </source>
</evidence>
<dbReference type="GO" id="GO:0005829">
    <property type="term" value="C:cytosol"/>
    <property type="evidence" value="ECO:0007669"/>
    <property type="project" value="TreeGrafter"/>
</dbReference>
<dbReference type="InterPro" id="IPR013096">
    <property type="entry name" value="Cupin_2"/>
</dbReference>
<sequence>MDTEMEIGKKIRELRVRKGLTQEELADRAELSKGFISQLERDLTSPSIATLLDILQCLGTTVNDFFNEAAEEQIVFGKNDYFEKQDGELKNKVQWIIPNAQKNEMEPILLTLEPGGSTYPDNPHEGEEFGYVLSGAVTITLGSRTCRAKKGESFYFTADTKHYITSKQGAVLLWVSSPPSF</sequence>
<dbReference type="SUPFAM" id="SSF51182">
    <property type="entry name" value="RmlC-like cupins"/>
    <property type="match status" value="1"/>
</dbReference>
<keyword evidence="1" id="KW-0238">DNA-binding</keyword>
<evidence type="ECO:0000313" key="3">
    <source>
        <dbReference type="EMBL" id="RZT02490.1"/>
    </source>
</evidence>
<dbReference type="Gene3D" id="2.60.120.10">
    <property type="entry name" value="Jelly Rolls"/>
    <property type="match status" value="1"/>
</dbReference>
<gene>
    <name evidence="3" type="ORF">EV209_0609</name>
</gene>
<accession>A0A4Q7PT51</accession>
<dbReference type="PANTHER" id="PTHR46797">
    <property type="entry name" value="HTH-TYPE TRANSCRIPTIONAL REGULATOR"/>
    <property type="match status" value="1"/>
</dbReference>
<dbReference type="SUPFAM" id="SSF47413">
    <property type="entry name" value="lambda repressor-like DNA-binding domains"/>
    <property type="match status" value="1"/>
</dbReference>
<reference evidence="3 4" key="1">
    <citation type="submission" date="2019-02" db="EMBL/GenBank/DDBJ databases">
        <title>Genomic Encyclopedia of Type Strains, Phase IV (KMG-IV): sequencing the most valuable type-strain genomes for metagenomic binning, comparative biology and taxonomic classification.</title>
        <authorList>
            <person name="Goeker M."/>
        </authorList>
    </citation>
    <scope>NUCLEOTIDE SEQUENCE [LARGE SCALE GENOMIC DNA]</scope>
    <source>
        <strain evidence="3 4">DSM 29486</strain>
    </source>
</reference>
<feature type="domain" description="HTH cro/C1-type" evidence="2">
    <location>
        <begin position="11"/>
        <end position="65"/>
    </location>
</feature>
<comment type="caution">
    <text evidence="3">The sequence shown here is derived from an EMBL/GenBank/DDBJ whole genome shotgun (WGS) entry which is preliminary data.</text>
</comment>
<dbReference type="Pfam" id="PF01381">
    <property type="entry name" value="HTH_3"/>
    <property type="match status" value="1"/>
</dbReference>
<organism evidence="3 4">
    <name type="scientific">Cuneatibacter caecimuris</name>
    <dbReference type="NCBI Taxonomy" id="1796618"/>
    <lineage>
        <taxon>Bacteria</taxon>
        <taxon>Bacillati</taxon>
        <taxon>Bacillota</taxon>
        <taxon>Clostridia</taxon>
        <taxon>Lachnospirales</taxon>
        <taxon>Lachnospiraceae</taxon>
        <taxon>Cuneatibacter</taxon>
    </lineage>
</organism>
<dbReference type="Gene3D" id="1.10.260.40">
    <property type="entry name" value="lambda repressor-like DNA-binding domains"/>
    <property type="match status" value="1"/>
</dbReference>